<dbReference type="Proteomes" id="UP001515480">
    <property type="component" value="Unassembled WGS sequence"/>
</dbReference>
<evidence type="ECO:0000256" key="1">
    <source>
        <dbReference type="SAM" id="Phobius"/>
    </source>
</evidence>
<evidence type="ECO:0000313" key="4">
    <source>
        <dbReference type="Proteomes" id="UP001515480"/>
    </source>
</evidence>
<dbReference type="AlphaFoldDB" id="A0AB34IZD4"/>
<organism evidence="3 4">
    <name type="scientific">Prymnesium parvum</name>
    <name type="common">Toxic golden alga</name>
    <dbReference type="NCBI Taxonomy" id="97485"/>
    <lineage>
        <taxon>Eukaryota</taxon>
        <taxon>Haptista</taxon>
        <taxon>Haptophyta</taxon>
        <taxon>Prymnesiophyceae</taxon>
        <taxon>Prymnesiales</taxon>
        <taxon>Prymnesiaceae</taxon>
        <taxon>Prymnesium</taxon>
    </lineage>
</organism>
<keyword evidence="1" id="KW-1133">Transmembrane helix</keyword>
<dbReference type="InterPro" id="IPR021883">
    <property type="entry name" value="LPA1-like"/>
</dbReference>
<feature type="signal peptide" evidence="2">
    <location>
        <begin position="1"/>
        <end position="16"/>
    </location>
</feature>
<dbReference type="EMBL" id="JBGBPQ010000015">
    <property type="protein sequence ID" value="KAL1510497.1"/>
    <property type="molecule type" value="Genomic_DNA"/>
</dbReference>
<sequence>MVALALLLLLGNPAAAFSPPRTVAPPAALPLLHSPDAHRGSFLRAAASDREYSNRVKITAESRAPLRQARIFFLYPATIAGASIGAYVSITRILAGMTVRTDLDPFADGRNLAIDIGVVGVAVWLFLRDLAAREALLKEIAVELGEVKPEAKADATAPTQAEDLDG</sequence>
<feature type="transmembrane region" description="Helical" evidence="1">
    <location>
        <begin position="71"/>
        <end position="90"/>
    </location>
</feature>
<keyword evidence="2" id="KW-0732">Signal</keyword>
<name>A0AB34IZD4_PRYPA</name>
<keyword evidence="1" id="KW-0472">Membrane</keyword>
<keyword evidence="1" id="KW-0812">Transmembrane</keyword>
<proteinExistence type="predicted"/>
<evidence type="ECO:0000256" key="2">
    <source>
        <dbReference type="SAM" id="SignalP"/>
    </source>
</evidence>
<dbReference type="Pfam" id="PF11998">
    <property type="entry name" value="DUF3493"/>
    <property type="match status" value="1"/>
</dbReference>
<feature type="transmembrane region" description="Helical" evidence="1">
    <location>
        <begin position="111"/>
        <end position="127"/>
    </location>
</feature>
<comment type="caution">
    <text evidence="3">The sequence shown here is derived from an EMBL/GenBank/DDBJ whole genome shotgun (WGS) entry which is preliminary data.</text>
</comment>
<protein>
    <submittedName>
        <fullName evidence="3">Uncharacterized protein</fullName>
    </submittedName>
</protein>
<reference evidence="3 4" key="1">
    <citation type="journal article" date="2024" name="Science">
        <title>Giant polyketide synthase enzymes in the biosynthesis of giant marine polyether toxins.</title>
        <authorList>
            <person name="Fallon T.R."/>
            <person name="Shende V.V."/>
            <person name="Wierzbicki I.H."/>
            <person name="Pendleton A.L."/>
            <person name="Watervoot N.F."/>
            <person name="Auber R.P."/>
            <person name="Gonzalez D.J."/>
            <person name="Wisecaver J.H."/>
            <person name="Moore B.S."/>
        </authorList>
    </citation>
    <scope>NUCLEOTIDE SEQUENCE [LARGE SCALE GENOMIC DNA]</scope>
    <source>
        <strain evidence="3 4">12B1</strain>
    </source>
</reference>
<keyword evidence="4" id="KW-1185">Reference proteome</keyword>
<feature type="chain" id="PRO_5044253385" evidence="2">
    <location>
        <begin position="17"/>
        <end position="166"/>
    </location>
</feature>
<gene>
    <name evidence="3" type="ORF">AB1Y20_006801</name>
</gene>
<accession>A0AB34IZD4</accession>
<evidence type="ECO:0000313" key="3">
    <source>
        <dbReference type="EMBL" id="KAL1510497.1"/>
    </source>
</evidence>